<organism evidence="2 3">
    <name type="scientific">Streptomyces antimycoticus</name>
    <dbReference type="NCBI Taxonomy" id="68175"/>
    <lineage>
        <taxon>Bacteria</taxon>
        <taxon>Bacillati</taxon>
        <taxon>Actinomycetota</taxon>
        <taxon>Actinomycetes</taxon>
        <taxon>Kitasatosporales</taxon>
        <taxon>Streptomycetaceae</taxon>
        <taxon>Streptomyces</taxon>
        <taxon>Streptomyces violaceusniger group</taxon>
    </lineage>
</organism>
<evidence type="ECO:0000313" key="3">
    <source>
        <dbReference type="Proteomes" id="UP000299290"/>
    </source>
</evidence>
<feature type="region of interest" description="Disordered" evidence="1">
    <location>
        <begin position="75"/>
        <end position="116"/>
    </location>
</feature>
<proteinExistence type="predicted"/>
<gene>
    <name evidence="2" type="ORF">SANT12839_075320</name>
</gene>
<evidence type="ECO:0000256" key="1">
    <source>
        <dbReference type="SAM" id="MobiDB-lite"/>
    </source>
</evidence>
<keyword evidence="3" id="KW-1185">Reference proteome</keyword>
<dbReference type="InterPro" id="IPR036390">
    <property type="entry name" value="WH_DNA-bd_sf"/>
</dbReference>
<sequence>MLTEMTRPSASVGRPRQHNPLPQARSGHEALVLRLLREHGPLTRGQLGALCGLARTTVYDVVGALMVSGTVVASVPAATRRKRGRGSSTPPPPSAPSPCSSGSRRCRPATPSIARG</sequence>
<dbReference type="Proteomes" id="UP000299290">
    <property type="component" value="Unassembled WGS sequence"/>
</dbReference>
<dbReference type="Gene3D" id="1.10.10.10">
    <property type="entry name" value="Winged helix-like DNA-binding domain superfamily/Winged helix DNA-binding domain"/>
    <property type="match status" value="1"/>
</dbReference>
<comment type="caution">
    <text evidence="2">The sequence shown here is derived from an EMBL/GenBank/DDBJ whole genome shotgun (WGS) entry which is preliminary data.</text>
</comment>
<accession>A0A4D4KIR5</accession>
<protein>
    <recommendedName>
        <fullName evidence="4">HTH iclR-type domain-containing protein</fullName>
    </recommendedName>
</protein>
<dbReference type="SUPFAM" id="SSF46785">
    <property type="entry name" value="Winged helix' DNA-binding domain"/>
    <property type="match status" value="1"/>
</dbReference>
<reference evidence="2 3" key="1">
    <citation type="journal article" date="2020" name="Int. J. Syst. Evol. Microbiol.">
        <title>Reclassification of Streptomyces castelarensis and Streptomyces sporoclivatus as later heterotypic synonyms of Streptomyces antimycoticus.</title>
        <authorList>
            <person name="Komaki H."/>
            <person name="Tamura T."/>
        </authorList>
    </citation>
    <scope>NUCLEOTIDE SEQUENCE [LARGE SCALE GENOMIC DNA]</scope>
    <source>
        <strain evidence="2 3">NBRC 12839</strain>
    </source>
</reference>
<name>A0A4D4KIR5_9ACTN</name>
<dbReference type="EMBL" id="BJHV01000001">
    <property type="protein sequence ID" value="GDY46650.1"/>
    <property type="molecule type" value="Genomic_DNA"/>
</dbReference>
<evidence type="ECO:0008006" key="4">
    <source>
        <dbReference type="Google" id="ProtNLM"/>
    </source>
</evidence>
<feature type="region of interest" description="Disordered" evidence="1">
    <location>
        <begin position="1"/>
        <end position="26"/>
    </location>
</feature>
<dbReference type="InterPro" id="IPR036388">
    <property type="entry name" value="WH-like_DNA-bd_sf"/>
</dbReference>
<evidence type="ECO:0000313" key="2">
    <source>
        <dbReference type="EMBL" id="GDY46650.1"/>
    </source>
</evidence>
<dbReference type="AlphaFoldDB" id="A0A4D4KIR5"/>